<proteinExistence type="predicted"/>
<sequence length="70" mass="7999">MCFGGSSNEKRVPRKVKRVKGDSFSAVAYADCKEGPKPTFLYNKRSSNPREARRAANCRYWGPLSREEQE</sequence>
<dbReference type="OrthoDB" id="10371078at2759"/>
<name>A0A1B8AEY9_FUSPO</name>
<dbReference type="EMBL" id="LYXU01000004">
    <property type="protein sequence ID" value="OBS19035.1"/>
    <property type="molecule type" value="Genomic_DNA"/>
</dbReference>
<gene>
    <name evidence="1" type="ORF">FPOA_10760</name>
</gene>
<dbReference type="AlphaFoldDB" id="A0A1B8AEY9"/>
<dbReference type="Proteomes" id="UP000091967">
    <property type="component" value="Unassembled WGS sequence"/>
</dbReference>
<comment type="caution">
    <text evidence="1">The sequence shown here is derived from an EMBL/GenBank/DDBJ whole genome shotgun (WGS) entry which is preliminary data.</text>
</comment>
<evidence type="ECO:0000313" key="2">
    <source>
        <dbReference type="Proteomes" id="UP000091967"/>
    </source>
</evidence>
<reference evidence="1 2" key="1">
    <citation type="submission" date="2016-06" db="EMBL/GenBank/DDBJ databases">
        <title>Living apart together: crosstalk between the core and supernumerary genomes in a fungal plant pathogen.</title>
        <authorList>
            <person name="Vanheule A."/>
            <person name="Audenaert K."/>
            <person name="Warris S."/>
            <person name="Van De Geest H."/>
            <person name="Schijlen E."/>
            <person name="Hofte M."/>
            <person name="De Saeger S."/>
            <person name="Haesaert G."/>
            <person name="Waalwijk C."/>
            <person name="Van Der Lee T."/>
        </authorList>
    </citation>
    <scope>NUCLEOTIDE SEQUENCE [LARGE SCALE GENOMIC DNA]</scope>
    <source>
        <strain evidence="1 2">2516</strain>
    </source>
</reference>
<keyword evidence="2" id="KW-1185">Reference proteome</keyword>
<organism evidence="1 2">
    <name type="scientific">Fusarium poae</name>
    <dbReference type="NCBI Taxonomy" id="36050"/>
    <lineage>
        <taxon>Eukaryota</taxon>
        <taxon>Fungi</taxon>
        <taxon>Dikarya</taxon>
        <taxon>Ascomycota</taxon>
        <taxon>Pezizomycotina</taxon>
        <taxon>Sordariomycetes</taxon>
        <taxon>Hypocreomycetidae</taxon>
        <taxon>Hypocreales</taxon>
        <taxon>Nectriaceae</taxon>
        <taxon>Fusarium</taxon>
    </lineage>
</organism>
<evidence type="ECO:0000313" key="1">
    <source>
        <dbReference type="EMBL" id="OBS19035.1"/>
    </source>
</evidence>
<protein>
    <submittedName>
        <fullName evidence="1">Uncharacterized protein</fullName>
    </submittedName>
</protein>
<accession>A0A1B8AEY9</accession>